<dbReference type="PANTHER" id="PTHR43280:SF10">
    <property type="entry name" value="REGULATORY PROTEIN POCR"/>
    <property type="match status" value="1"/>
</dbReference>
<gene>
    <name evidence="7" type="ORF">ICC18_00545</name>
</gene>
<protein>
    <submittedName>
        <fullName evidence="7">Response regulator</fullName>
    </submittedName>
</protein>
<keyword evidence="1" id="KW-0805">Transcription regulation</keyword>
<dbReference type="GO" id="GO:0000160">
    <property type="term" value="P:phosphorelay signal transduction system"/>
    <property type="evidence" value="ECO:0007669"/>
    <property type="project" value="InterPro"/>
</dbReference>
<dbReference type="GO" id="GO:0043565">
    <property type="term" value="F:sequence-specific DNA binding"/>
    <property type="evidence" value="ECO:0007669"/>
    <property type="project" value="InterPro"/>
</dbReference>
<keyword evidence="4" id="KW-0597">Phosphoprotein</keyword>
<dbReference type="SMART" id="SM00342">
    <property type="entry name" value="HTH_ARAC"/>
    <property type="match status" value="1"/>
</dbReference>
<dbReference type="InterPro" id="IPR001789">
    <property type="entry name" value="Sig_transdc_resp-reg_receiver"/>
</dbReference>
<dbReference type="Gene3D" id="1.10.10.60">
    <property type="entry name" value="Homeodomain-like"/>
    <property type="match status" value="2"/>
</dbReference>
<dbReference type="Pfam" id="PF12833">
    <property type="entry name" value="HTH_18"/>
    <property type="match status" value="1"/>
</dbReference>
<sequence>MKILIVDDEEAIHEQLKACIPTLELGWEIVGDAYHGEEACRMVEQFRPDIVITDIKMPLLDGLSFMEWMKSSEFNGKVIVLSGYGDFQYSRPAFLLHAFDYLLKPLQEVELVRTLTKAVEQLAVDSNRKIEQISEKAVLNQGIVLMQDELMSQIAAGRIKEEIDIFVRAEQLFLELPQSKYHTIVIHLIDLDEHIQDRYRGDRSIFNFAVRNILEESLLGQGGTVFRNLNKSNEFVAVCEVKGAIYDVMKWARSIHLSLTTCLRVKVLIGISSVKQRIDALAAAYYEGVQALERIRFGAKETIVRYGEEPHQEHVAAKQKEWIELQGLLECLLETGTLDNETALLGKLEEALHQQSMANMSFQDFKHAVTHLIDKIEQSSHRSEQIPLWLQETRAGVNELKVKHVHRLLRKMMDQLLKNVTNSHKTRSGKQLIYSIKQYVAENYQTVNLESISQRFYLNKNYFCSLFKSVTGENFSEYLTKVRMEHAKQLLAGSGLTAYEIAERVGYQDQRYFSKVFRKSTGLLPKQYRAASSSNLRQT</sequence>
<dbReference type="InterPro" id="IPR009057">
    <property type="entry name" value="Homeodomain-like_sf"/>
</dbReference>
<dbReference type="PROSITE" id="PS50110">
    <property type="entry name" value="RESPONSE_REGULATORY"/>
    <property type="match status" value="1"/>
</dbReference>
<evidence type="ECO:0000256" key="1">
    <source>
        <dbReference type="ARBA" id="ARBA00023015"/>
    </source>
</evidence>
<dbReference type="EMBL" id="JACVVD010000001">
    <property type="protein sequence ID" value="MBD0378608.1"/>
    <property type="molecule type" value="Genomic_DNA"/>
</dbReference>
<dbReference type="SUPFAM" id="SSF52172">
    <property type="entry name" value="CheY-like"/>
    <property type="match status" value="1"/>
</dbReference>
<dbReference type="Gene3D" id="3.40.50.2300">
    <property type="match status" value="1"/>
</dbReference>
<dbReference type="SUPFAM" id="SSF46689">
    <property type="entry name" value="Homeodomain-like"/>
    <property type="match status" value="1"/>
</dbReference>
<dbReference type="PANTHER" id="PTHR43280">
    <property type="entry name" value="ARAC-FAMILY TRANSCRIPTIONAL REGULATOR"/>
    <property type="match status" value="1"/>
</dbReference>
<feature type="domain" description="Response regulatory" evidence="6">
    <location>
        <begin position="2"/>
        <end position="119"/>
    </location>
</feature>
<accession>A0A926KLR9</accession>
<dbReference type="InterPro" id="IPR011006">
    <property type="entry name" value="CheY-like_superfamily"/>
</dbReference>
<evidence type="ECO:0000259" key="5">
    <source>
        <dbReference type="PROSITE" id="PS01124"/>
    </source>
</evidence>
<dbReference type="PROSITE" id="PS01124">
    <property type="entry name" value="HTH_ARAC_FAMILY_2"/>
    <property type="match status" value="1"/>
</dbReference>
<dbReference type="InterPro" id="IPR018060">
    <property type="entry name" value="HTH_AraC"/>
</dbReference>
<comment type="caution">
    <text evidence="7">The sequence shown here is derived from an EMBL/GenBank/DDBJ whole genome shotgun (WGS) entry which is preliminary data.</text>
</comment>
<dbReference type="SMART" id="SM00448">
    <property type="entry name" value="REC"/>
    <property type="match status" value="1"/>
</dbReference>
<keyword evidence="3" id="KW-0804">Transcription</keyword>
<evidence type="ECO:0000313" key="7">
    <source>
        <dbReference type="EMBL" id="MBD0378608.1"/>
    </source>
</evidence>
<evidence type="ECO:0000256" key="3">
    <source>
        <dbReference type="ARBA" id="ARBA00023163"/>
    </source>
</evidence>
<proteinExistence type="predicted"/>
<dbReference type="CDD" id="cd17536">
    <property type="entry name" value="REC_YesN-like"/>
    <property type="match status" value="1"/>
</dbReference>
<reference evidence="7" key="1">
    <citation type="submission" date="2020-09" db="EMBL/GenBank/DDBJ databases">
        <title>Draft Genome Sequence of Paenibacillus sp. WST5.</title>
        <authorList>
            <person name="Bao Z."/>
        </authorList>
    </citation>
    <scope>NUCLEOTIDE SEQUENCE</scope>
    <source>
        <strain evidence="7">WST5</strain>
    </source>
</reference>
<keyword evidence="8" id="KW-1185">Reference proteome</keyword>
<dbReference type="Pfam" id="PF00072">
    <property type="entry name" value="Response_reg"/>
    <property type="match status" value="1"/>
</dbReference>
<evidence type="ECO:0000256" key="4">
    <source>
        <dbReference type="PROSITE-ProRule" id="PRU00169"/>
    </source>
</evidence>
<dbReference type="GO" id="GO:0003700">
    <property type="term" value="F:DNA-binding transcription factor activity"/>
    <property type="evidence" value="ECO:0007669"/>
    <property type="project" value="InterPro"/>
</dbReference>
<keyword evidence="2" id="KW-0238">DNA-binding</keyword>
<evidence type="ECO:0000256" key="2">
    <source>
        <dbReference type="ARBA" id="ARBA00023125"/>
    </source>
</evidence>
<name>A0A926KLR9_9BACL</name>
<dbReference type="PRINTS" id="PR00032">
    <property type="entry name" value="HTHARAC"/>
</dbReference>
<organism evidence="7 8">
    <name type="scientific">Paenibacillus sedimenti</name>
    <dbReference type="NCBI Taxonomy" id="2770274"/>
    <lineage>
        <taxon>Bacteria</taxon>
        <taxon>Bacillati</taxon>
        <taxon>Bacillota</taxon>
        <taxon>Bacilli</taxon>
        <taxon>Bacillales</taxon>
        <taxon>Paenibacillaceae</taxon>
        <taxon>Paenibacillus</taxon>
    </lineage>
</organism>
<feature type="modified residue" description="4-aspartylphosphate" evidence="4">
    <location>
        <position position="54"/>
    </location>
</feature>
<dbReference type="AlphaFoldDB" id="A0A926KLR9"/>
<dbReference type="RefSeq" id="WP_188172436.1">
    <property type="nucleotide sequence ID" value="NZ_JACVVD010000001.1"/>
</dbReference>
<dbReference type="InterPro" id="IPR020449">
    <property type="entry name" value="Tscrpt_reg_AraC-type_HTH"/>
</dbReference>
<feature type="domain" description="HTH araC/xylS-type" evidence="5">
    <location>
        <begin position="434"/>
        <end position="531"/>
    </location>
</feature>
<evidence type="ECO:0000259" key="6">
    <source>
        <dbReference type="PROSITE" id="PS50110"/>
    </source>
</evidence>
<dbReference type="Proteomes" id="UP000650466">
    <property type="component" value="Unassembled WGS sequence"/>
</dbReference>
<evidence type="ECO:0000313" key="8">
    <source>
        <dbReference type="Proteomes" id="UP000650466"/>
    </source>
</evidence>